<dbReference type="Gene3D" id="3.40.50.2300">
    <property type="match status" value="2"/>
</dbReference>
<evidence type="ECO:0000313" key="6">
    <source>
        <dbReference type="EMBL" id="MDP9899317.1"/>
    </source>
</evidence>
<gene>
    <name evidence="6" type="ORF">J2W36_001562</name>
</gene>
<evidence type="ECO:0000313" key="7">
    <source>
        <dbReference type="Proteomes" id="UP001226867"/>
    </source>
</evidence>
<evidence type="ECO:0000256" key="4">
    <source>
        <dbReference type="SAM" id="SignalP"/>
    </source>
</evidence>
<feature type="chain" id="PRO_5047021425" evidence="4">
    <location>
        <begin position="36"/>
        <end position="383"/>
    </location>
</feature>
<evidence type="ECO:0000259" key="5">
    <source>
        <dbReference type="Pfam" id="PF13407"/>
    </source>
</evidence>
<name>A0ABT9S7J3_9BURK</name>
<evidence type="ECO:0000256" key="2">
    <source>
        <dbReference type="ARBA" id="ARBA00007639"/>
    </source>
</evidence>
<dbReference type="PANTHER" id="PTHR46847:SF3">
    <property type="entry name" value="GALACTOFURANOSE-BINDING PROTEIN YTFQ"/>
    <property type="match status" value="1"/>
</dbReference>
<organism evidence="6 7">
    <name type="scientific">Variovorax ginsengisoli</name>
    <dbReference type="NCBI Taxonomy" id="363844"/>
    <lineage>
        <taxon>Bacteria</taxon>
        <taxon>Pseudomonadati</taxon>
        <taxon>Pseudomonadota</taxon>
        <taxon>Betaproteobacteria</taxon>
        <taxon>Burkholderiales</taxon>
        <taxon>Comamonadaceae</taxon>
        <taxon>Variovorax</taxon>
    </lineage>
</organism>
<dbReference type="InterPro" id="IPR025997">
    <property type="entry name" value="SBP_2_dom"/>
</dbReference>
<keyword evidence="7" id="KW-1185">Reference proteome</keyword>
<dbReference type="Proteomes" id="UP001226867">
    <property type="component" value="Unassembled WGS sequence"/>
</dbReference>
<dbReference type="PANTHER" id="PTHR46847">
    <property type="entry name" value="D-ALLOSE-BINDING PERIPLASMIC PROTEIN-RELATED"/>
    <property type="match status" value="1"/>
</dbReference>
<keyword evidence="3 4" id="KW-0732">Signal</keyword>
<dbReference type="RefSeq" id="WP_307689137.1">
    <property type="nucleotide sequence ID" value="NZ_JAUSRO010000004.1"/>
</dbReference>
<comment type="caution">
    <text evidence="6">The sequence shown here is derived from an EMBL/GenBank/DDBJ whole genome shotgun (WGS) entry which is preliminary data.</text>
</comment>
<reference evidence="6 7" key="1">
    <citation type="submission" date="2023-07" db="EMBL/GenBank/DDBJ databases">
        <title>Sorghum-associated microbial communities from plants grown in Nebraska, USA.</title>
        <authorList>
            <person name="Schachtman D."/>
        </authorList>
    </citation>
    <scope>NUCLEOTIDE SEQUENCE [LARGE SCALE GENOMIC DNA]</scope>
    <source>
        <strain evidence="6 7">DS1607</strain>
    </source>
</reference>
<evidence type="ECO:0000256" key="3">
    <source>
        <dbReference type="ARBA" id="ARBA00022729"/>
    </source>
</evidence>
<accession>A0ABT9S7J3</accession>
<dbReference type="InterPro" id="IPR028082">
    <property type="entry name" value="Peripla_BP_I"/>
</dbReference>
<sequence length="383" mass="40674">MQETYMKYQSMKKPVLVAAAALLATGAMLSSAVHAADKKLQVYLSMSYIGNDWQAEAANMVKALAAHKNFADKVDLKVQVAGPNAQRQIQQINAMVQQGAQAIVVYPISPTALNAAVKNACDKGVFVIAYDAVITEPCAYNVTIDQEEAGRVTAEWLVKKLGGKGNVVVINGVPGTSVDTARTKAAKEVFAKYPNLKVVNEANGMWSQAVARTELSKILATRNWSQIDGLWMQVGCYTANTMQLEAGAKPADLKPCAGEGSNGGRIQMLPAGTVVDGANGTYAPMGAPRISYASPPYSGAYALKLAVQKLEGKEIPKNAKLPLPLVTNDTVKYCKEGTWAEMKAGCNAFAPAVVSNPGWFASIFSEQMPEIGLSAALVGQPEQ</sequence>
<dbReference type="CDD" id="cd19998">
    <property type="entry name" value="PBP1_ABC_sugar_binding-like"/>
    <property type="match status" value="1"/>
</dbReference>
<comment type="similarity">
    <text evidence="2">Belongs to the bacterial solute-binding protein 2 family.</text>
</comment>
<comment type="subcellular location">
    <subcellularLocation>
        <location evidence="1">Cell envelope</location>
    </subcellularLocation>
</comment>
<feature type="signal peptide" evidence="4">
    <location>
        <begin position="1"/>
        <end position="35"/>
    </location>
</feature>
<dbReference type="Pfam" id="PF13407">
    <property type="entry name" value="Peripla_BP_4"/>
    <property type="match status" value="1"/>
</dbReference>
<proteinExistence type="inferred from homology"/>
<protein>
    <submittedName>
        <fullName evidence="6">Ribose transport system substrate-binding protein</fullName>
    </submittedName>
</protein>
<feature type="domain" description="Periplasmic binding protein" evidence="5">
    <location>
        <begin position="42"/>
        <end position="314"/>
    </location>
</feature>
<evidence type="ECO:0000256" key="1">
    <source>
        <dbReference type="ARBA" id="ARBA00004196"/>
    </source>
</evidence>
<dbReference type="EMBL" id="JAUSRO010000004">
    <property type="protein sequence ID" value="MDP9899317.1"/>
    <property type="molecule type" value="Genomic_DNA"/>
</dbReference>
<dbReference type="SUPFAM" id="SSF53822">
    <property type="entry name" value="Periplasmic binding protein-like I"/>
    <property type="match status" value="1"/>
</dbReference>